<evidence type="ECO:0000256" key="1">
    <source>
        <dbReference type="ARBA" id="ARBA00022428"/>
    </source>
</evidence>
<organism evidence="8 9">
    <name type="scientific">Alkalibacillus haloalkaliphilus</name>
    <dbReference type="NCBI Taxonomy" id="94136"/>
    <lineage>
        <taxon>Bacteria</taxon>
        <taxon>Bacillati</taxon>
        <taxon>Bacillota</taxon>
        <taxon>Bacilli</taxon>
        <taxon>Bacillales</taxon>
        <taxon>Bacillaceae</taxon>
        <taxon>Alkalibacillus</taxon>
    </lineage>
</organism>
<dbReference type="PANTHER" id="PTHR43767">
    <property type="entry name" value="LONG-CHAIN-FATTY-ACID--COA LIGASE"/>
    <property type="match status" value="1"/>
</dbReference>
<evidence type="ECO:0000256" key="5">
    <source>
        <dbReference type="HAMAP-Rule" id="MF_00731"/>
    </source>
</evidence>
<comment type="catalytic activity">
    <reaction evidence="5">
        <text>2-succinylbenzoate + ATP + CoA = 2-succinylbenzoyl-CoA + AMP + diphosphate</text>
        <dbReference type="Rhea" id="RHEA:17009"/>
        <dbReference type="ChEBI" id="CHEBI:18325"/>
        <dbReference type="ChEBI" id="CHEBI:30616"/>
        <dbReference type="ChEBI" id="CHEBI:33019"/>
        <dbReference type="ChEBI" id="CHEBI:57287"/>
        <dbReference type="ChEBI" id="CHEBI:57364"/>
        <dbReference type="ChEBI" id="CHEBI:456215"/>
        <dbReference type="EC" id="6.2.1.26"/>
    </reaction>
</comment>
<evidence type="ECO:0000259" key="7">
    <source>
        <dbReference type="Pfam" id="PF13193"/>
    </source>
</evidence>
<dbReference type="Proteomes" id="UP000321440">
    <property type="component" value="Unassembled WGS sequence"/>
</dbReference>
<dbReference type="GO" id="GO:0009234">
    <property type="term" value="P:menaquinone biosynthetic process"/>
    <property type="evidence" value="ECO:0007669"/>
    <property type="project" value="UniProtKB-UniRule"/>
</dbReference>
<dbReference type="RefSeq" id="WP_146818270.1">
    <property type="nucleotide sequence ID" value="NZ_BJYA01000022.1"/>
</dbReference>
<dbReference type="SUPFAM" id="SSF56801">
    <property type="entry name" value="Acetyl-CoA synthetase-like"/>
    <property type="match status" value="1"/>
</dbReference>
<evidence type="ECO:0000313" key="8">
    <source>
        <dbReference type="EMBL" id="GEN46983.1"/>
    </source>
</evidence>
<dbReference type="InterPro" id="IPR020845">
    <property type="entry name" value="AMP-binding_CS"/>
</dbReference>
<feature type="domain" description="AMP-dependent synthetase/ligase" evidence="6">
    <location>
        <begin position="9"/>
        <end position="353"/>
    </location>
</feature>
<dbReference type="UniPathway" id="UPA01057">
    <property type="reaction ID" value="UER00166"/>
</dbReference>
<dbReference type="OrthoDB" id="9762242at2"/>
<dbReference type="EMBL" id="BJYA01000022">
    <property type="protein sequence ID" value="GEN46983.1"/>
    <property type="molecule type" value="Genomic_DNA"/>
</dbReference>
<sequence>MAEMLNWLTKRAELSPNKQAVVFKDGTAYTFSDLKNNAKSVASYLTHIGVKQGDHVAVLSKNSYDFLVTIHALNYIGVTSFLINTRLTAQEINYQLEDGQVRYLLYDDGLSELAEQASTQVVKTVSMQQCPKNSQSSDTISNEFNLKSTSHILYTSGTTGNPKGVQLTYENHWWSATASALNLGLHDYDRWLLSLPMFHVGGLSIVYRSVIYGIPIHLHDTFDVEAVHEDLMKNGVTIVSVVSVMLEQLLDRLGDDYYPEQFRCMLLGGGPAPKGLLQQAKEQHVPVFQTYGMTETASQFCTLDDENALTKLGSAGKPLFPNQLKIIQNEQEQPINEVGEIVVKGPTVTQGYYNRDEANRETIHNGWLKTGDLGYFDAEGFLYVVDRRKDLIISGGENVYPAEIESVLKMHPKVKDAGVVGQEDDRWGQVPAAFIVFEEAIDFAELEQFCIEHLAKYKCPKKWMSIDELPRNASKKLLRHQLQKQLKE</sequence>
<dbReference type="Pfam" id="PF13193">
    <property type="entry name" value="AMP-binding_C"/>
    <property type="match status" value="1"/>
</dbReference>
<dbReference type="GO" id="GO:0008756">
    <property type="term" value="F:o-succinylbenzoate-CoA ligase activity"/>
    <property type="evidence" value="ECO:0007669"/>
    <property type="project" value="UniProtKB-UniRule"/>
</dbReference>
<evidence type="ECO:0000256" key="4">
    <source>
        <dbReference type="ARBA" id="ARBA00022840"/>
    </source>
</evidence>
<dbReference type="AlphaFoldDB" id="A0A511WA87"/>
<dbReference type="NCBIfam" id="NF002966">
    <property type="entry name" value="PRK03640.1"/>
    <property type="match status" value="1"/>
</dbReference>
<dbReference type="Gene3D" id="3.40.50.12780">
    <property type="entry name" value="N-terminal domain of ligase-like"/>
    <property type="match status" value="1"/>
</dbReference>
<comment type="pathway">
    <text evidence="5">Quinol/quinone metabolism; menaquinone biosynthesis.</text>
</comment>
<proteinExistence type="inferred from homology"/>
<keyword evidence="3 5" id="KW-0547">Nucleotide-binding</keyword>
<dbReference type="PANTHER" id="PTHR43767:SF1">
    <property type="entry name" value="NONRIBOSOMAL PEPTIDE SYNTHASE PES1 (EUROFUNG)-RELATED"/>
    <property type="match status" value="1"/>
</dbReference>
<evidence type="ECO:0000256" key="3">
    <source>
        <dbReference type="ARBA" id="ARBA00022741"/>
    </source>
</evidence>
<evidence type="ECO:0000313" key="9">
    <source>
        <dbReference type="Proteomes" id="UP000321440"/>
    </source>
</evidence>
<dbReference type="PROSITE" id="PS00455">
    <property type="entry name" value="AMP_BINDING"/>
    <property type="match status" value="1"/>
</dbReference>
<gene>
    <name evidence="5 8" type="primary">menE</name>
    <name evidence="8" type="ORF">AHA02nite_27590</name>
</gene>
<accession>A0A511WA87</accession>
<comment type="similarity">
    <text evidence="5">Belongs to the ATP-dependent AMP-binding enzyme family. MenE subfamily.</text>
</comment>
<dbReference type="Pfam" id="PF00501">
    <property type="entry name" value="AMP-binding"/>
    <property type="match status" value="1"/>
</dbReference>
<dbReference type="FunFam" id="3.30.300.30:FF:000008">
    <property type="entry name" value="2,3-dihydroxybenzoate-AMP ligase"/>
    <property type="match status" value="1"/>
</dbReference>
<dbReference type="InterPro" id="IPR000873">
    <property type="entry name" value="AMP-dep_synth/lig_dom"/>
</dbReference>
<comment type="function">
    <text evidence="5">Converts 2-succinylbenzoate (OSB) to 2-succinylbenzoyl-CoA (OSB-CoA).</text>
</comment>
<dbReference type="GO" id="GO:0005524">
    <property type="term" value="F:ATP binding"/>
    <property type="evidence" value="ECO:0007669"/>
    <property type="project" value="UniProtKB-KW"/>
</dbReference>
<dbReference type="InterPro" id="IPR045851">
    <property type="entry name" value="AMP-bd_C_sf"/>
</dbReference>
<dbReference type="Gene3D" id="3.30.300.30">
    <property type="match status" value="1"/>
</dbReference>
<dbReference type="HAMAP" id="MF_00731">
    <property type="entry name" value="MenE"/>
    <property type="match status" value="1"/>
</dbReference>
<protein>
    <recommendedName>
        <fullName evidence="5">2-succinylbenzoate--CoA ligase</fullName>
        <ecNumber evidence="5">6.2.1.26</ecNumber>
    </recommendedName>
    <alternativeName>
        <fullName evidence="5">o-succinylbenzoyl-CoA synthetase</fullName>
        <shortName evidence="5">OSB-CoA synthetase</shortName>
    </alternativeName>
</protein>
<reference evidence="8 9" key="1">
    <citation type="submission" date="2019-07" db="EMBL/GenBank/DDBJ databases">
        <title>Whole genome shotgun sequence of Alkalibacillus haloalkaliphilus NBRC 103110.</title>
        <authorList>
            <person name="Hosoyama A."/>
            <person name="Uohara A."/>
            <person name="Ohji S."/>
            <person name="Ichikawa N."/>
        </authorList>
    </citation>
    <scope>NUCLEOTIDE SEQUENCE [LARGE SCALE GENOMIC DNA]</scope>
    <source>
        <strain evidence="8 9">NBRC 103110</strain>
    </source>
</reference>
<dbReference type="NCBIfam" id="TIGR01923">
    <property type="entry name" value="menE"/>
    <property type="match status" value="1"/>
</dbReference>
<name>A0A511WA87_9BACI</name>
<comment type="pathway">
    <text evidence="5">Quinol/quinone metabolism; 1,4-dihydroxy-2-naphthoate biosynthesis; 1,4-dihydroxy-2-naphthoate from chorismate: step 5/7.</text>
</comment>
<dbReference type="InterPro" id="IPR042099">
    <property type="entry name" value="ANL_N_sf"/>
</dbReference>
<dbReference type="InterPro" id="IPR050237">
    <property type="entry name" value="ATP-dep_AMP-bd_enzyme"/>
</dbReference>
<keyword evidence="4 5" id="KW-0067">ATP-binding</keyword>
<dbReference type="EC" id="6.2.1.26" evidence="5"/>
<comment type="caution">
    <text evidence="8">The sequence shown here is derived from an EMBL/GenBank/DDBJ whole genome shotgun (WGS) entry which is preliminary data.</text>
</comment>
<keyword evidence="9" id="KW-1185">Reference proteome</keyword>
<keyword evidence="2 5" id="KW-0436">Ligase</keyword>
<evidence type="ECO:0000259" key="6">
    <source>
        <dbReference type="Pfam" id="PF00501"/>
    </source>
</evidence>
<dbReference type="UniPathway" id="UPA00079"/>
<feature type="domain" description="AMP-binding enzyme C-terminal" evidence="7">
    <location>
        <begin position="403"/>
        <end position="476"/>
    </location>
</feature>
<dbReference type="InterPro" id="IPR010192">
    <property type="entry name" value="MenE"/>
</dbReference>
<dbReference type="InterPro" id="IPR025110">
    <property type="entry name" value="AMP-bd_C"/>
</dbReference>
<evidence type="ECO:0000256" key="2">
    <source>
        <dbReference type="ARBA" id="ARBA00022598"/>
    </source>
</evidence>
<keyword evidence="1 5" id="KW-0474">Menaquinone biosynthesis</keyword>